<feature type="repeat" description="PPR" evidence="2">
    <location>
        <begin position="116"/>
        <end position="150"/>
    </location>
</feature>
<evidence type="ECO:0000313" key="3">
    <source>
        <dbReference type="EMBL" id="KAG9440186.1"/>
    </source>
</evidence>
<dbReference type="PANTHER" id="PTHR47926">
    <property type="entry name" value="PENTATRICOPEPTIDE REPEAT-CONTAINING PROTEIN"/>
    <property type="match status" value="1"/>
</dbReference>
<dbReference type="NCBIfam" id="TIGR00756">
    <property type="entry name" value="PPR"/>
    <property type="match status" value="5"/>
</dbReference>
<sequence length="615" mass="68433">MLRIFYSEGILSCKSANLVKIYKSFCGFSHNSWTQNSMFVDRGQILGVDYDATDYISRLRECTFKKSIGEVKRIHYEMKSSGFDYLSFGNKLIDAYLKCGGIDEARNVFDEMPRRHIVTWNSLISAYIHSHRNEEALELYQKMLPEGVIPDEFTFSSVLKVFLNMGLPHEGRKAHGRLICLGLEVKNVFVGSALVNMYSSFGNLKNARLVLDQIVQKDVVLFTSLIVGCTQNGEDSEALEVFVNMINEGIKANEFTVASVLIASGNLAALCTGKVIHGMMIKFGFESVVASQTSLLTMYSKCGMADDSMKVFSQVVNPNLVTWTAVIAGLVQNSREAHALEMFCRMIRSSVNPNAFTISTVLRACSGLTALQEGNQIHAHTIKTGLDVSRFVVSALLDFYGKCGTIEMAKCIFDSLNEPDIVSINSMIYGYAQNGLGHEAIGLFDQITDWGLQPNETSFVCVLSACTNCGLLEEGKRIFSFLCSNSICGPTRDHYACMIDLLGRAGRLKEAEHLITQVKQPDLVLWRTLLSACKIHGDVEITKRAEKVVRENELVDEGTCVLISNIYASTGNWHEADKMKALMRQMKFKKGPGLSRVEVKWEKHNLVAGQESCLR</sequence>
<comment type="caution">
    <text evidence="3">The sequence shown here is derived from an EMBL/GenBank/DDBJ whole genome shotgun (WGS) entry which is preliminary data.</text>
</comment>
<dbReference type="InterPro" id="IPR046848">
    <property type="entry name" value="E_motif"/>
</dbReference>
<dbReference type="InterPro" id="IPR002885">
    <property type="entry name" value="PPR_rpt"/>
</dbReference>
<evidence type="ECO:0000256" key="1">
    <source>
        <dbReference type="ARBA" id="ARBA00022737"/>
    </source>
</evidence>
<dbReference type="Pfam" id="PF13041">
    <property type="entry name" value="PPR_2"/>
    <property type="match status" value="3"/>
</dbReference>
<dbReference type="FunFam" id="1.25.40.10:FF:000285">
    <property type="entry name" value="Pentatricopeptide repeat-containing protein, chloroplastic"/>
    <property type="match status" value="2"/>
</dbReference>
<dbReference type="Gene3D" id="1.25.40.10">
    <property type="entry name" value="Tetratricopeptide repeat domain"/>
    <property type="match status" value="5"/>
</dbReference>
<feature type="repeat" description="PPR" evidence="2">
    <location>
        <begin position="420"/>
        <end position="454"/>
    </location>
</feature>
<accession>A0AAV7DXF7</accession>
<feature type="repeat" description="PPR" evidence="2">
    <location>
        <begin position="319"/>
        <end position="353"/>
    </location>
</feature>
<dbReference type="InterPro" id="IPR011990">
    <property type="entry name" value="TPR-like_helical_dom_sf"/>
</dbReference>
<name>A0AAV7DXF7_ARIFI</name>
<dbReference type="Pfam" id="PF20431">
    <property type="entry name" value="E_motif"/>
    <property type="match status" value="1"/>
</dbReference>
<dbReference type="InterPro" id="IPR046960">
    <property type="entry name" value="PPR_At4g14850-like_plant"/>
</dbReference>
<proteinExistence type="predicted"/>
<dbReference type="Proteomes" id="UP000825729">
    <property type="component" value="Unassembled WGS sequence"/>
</dbReference>
<dbReference type="GO" id="GO:0003723">
    <property type="term" value="F:RNA binding"/>
    <property type="evidence" value="ECO:0007669"/>
    <property type="project" value="InterPro"/>
</dbReference>
<dbReference type="GO" id="GO:0009451">
    <property type="term" value="P:RNA modification"/>
    <property type="evidence" value="ECO:0007669"/>
    <property type="project" value="InterPro"/>
</dbReference>
<protein>
    <recommendedName>
        <fullName evidence="5">Pentatricopeptide repeat-containing protein</fullName>
    </recommendedName>
</protein>
<dbReference type="Pfam" id="PF01535">
    <property type="entry name" value="PPR"/>
    <property type="match status" value="4"/>
</dbReference>
<dbReference type="FunFam" id="1.25.40.10:FF:001093">
    <property type="entry name" value="Pentatricopeptide repeat-containing protein At2g34400"/>
    <property type="match status" value="1"/>
</dbReference>
<keyword evidence="4" id="KW-1185">Reference proteome</keyword>
<evidence type="ECO:0000256" key="2">
    <source>
        <dbReference type="PROSITE-ProRule" id="PRU00708"/>
    </source>
</evidence>
<dbReference type="PANTHER" id="PTHR47926:SF342">
    <property type="entry name" value="TETRATRICOPEPTIDE-LIKE HELICAL DOMAIN-CONTAINING PROTEIN-RELATED"/>
    <property type="match status" value="1"/>
</dbReference>
<dbReference type="AlphaFoldDB" id="A0AAV7DXF7"/>
<dbReference type="FunFam" id="1.25.40.10:FF:000351">
    <property type="entry name" value="Pentatricopeptide repeat-containing protein"/>
    <property type="match status" value="1"/>
</dbReference>
<keyword evidence="1" id="KW-0677">Repeat</keyword>
<evidence type="ECO:0008006" key="5">
    <source>
        <dbReference type="Google" id="ProtNLM"/>
    </source>
</evidence>
<feature type="repeat" description="PPR" evidence="2">
    <location>
        <begin position="218"/>
        <end position="252"/>
    </location>
</feature>
<dbReference type="PROSITE" id="PS51375">
    <property type="entry name" value="PPR"/>
    <property type="match status" value="4"/>
</dbReference>
<dbReference type="EMBL" id="JAINDJ010000008">
    <property type="protein sequence ID" value="KAG9440186.1"/>
    <property type="molecule type" value="Genomic_DNA"/>
</dbReference>
<evidence type="ECO:0000313" key="4">
    <source>
        <dbReference type="Proteomes" id="UP000825729"/>
    </source>
</evidence>
<reference evidence="3 4" key="1">
    <citation type="submission" date="2021-07" db="EMBL/GenBank/DDBJ databases">
        <title>The Aristolochia fimbriata genome: insights into angiosperm evolution, floral development and chemical biosynthesis.</title>
        <authorList>
            <person name="Jiao Y."/>
        </authorList>
    </citation>
    <scope>NUCLEOTIDE SEQUENCE [LARGE SCALE GENOMIC DNA]</scope>
    <source>
        <strain evidence="3">IBCAS-2021</strain>
        <tissue evidence="3">Leaf</tissue>
    </source>
</reference>
<organism evidence="3 4">
    <name type="scientific">Aristolochia fimbriata</name>
    <name type="common">White veined hardy Dutchman's pipe vine</name>
    <dbReference type="NCBI Taxonomy" id="158543"/>
    <lineage>
        <taxon>Eukaryota</taxon>
        <taxon>Viridiplantae</taxon>
        <taxon>Streptophyta</taxon>
        <taxon>Embryophyta</taxon>
        <taxon>Tracheophyta</taxon>
        <taxon>Spermatophyta</taxon>
        <taxon>Magnoliopsida</taxon>
        <taxon>Magnoliidae</taxon>
        <taxon>Piperales</taxon>
        <taxon>Aristolochiaceae</taxon>
        <taxon>Aristolochia</taxon>
    </lineage>
</organism>
<gene>
    <name evidence="3" type="ORF">H6P81_020351</name>
</gene>